<feature type="transmembrane region" description="Helical" evidence="5">
    <location>
        <begin position="159"/>
        <end position="191"/>
    </location>
</feature>
<dbReference type="InterPro" id="IPR059112">
    <property type="entry name" value="CysZ/EI24"/>
</dbReference>
<keyword evidence="7" id="KW-1185">Reference proteome</keyword>
<comment type="caution">
    <text evidence="6">The sequence shown here is derived from an EMBL/GenBank/DDBJ whole genome shotgun (WGS) entry which is preliminary data.</text>
</comment>
<organism evidence="6 7">
    <name type="scientific">Bordetella genomosp. 5</name>
    <dbReference type="NCBI Taxonomy" id="1395608"/>
    <lineage>
        <taxon>Bacteria</taxon>
        <taxon>Pseudomonadati</taxon>
        <taxon>Pseudomonadota</taxon>
        <taxon>Betaproteobacteria</taxon>
        <taxon>Burkholderiales</taxon>
        <taxon>Alcaligenaceae</taxon>
        <taxon>Bordetella</taxon>
    </lineage>
</organism>
<proteinExistence type="predicted"/>
<evidence type="ECO:0008006" key="8">
    <source>
        <dbReference type="Google" id="ProtNLM"/>
    </source>
</evidence>
<comment type="subcellular location">
    <subcellularLocation>
        <location evidence="1">Membrane</location>
        <topology evidence="1">Multi-pass membrane protein</topology>
    </subcellularLocation>
</comment>
<keyword evidence="4 5" id="KW-0472">Membrane</keyword>
<evidence type="ECO:0000313" key="6">
    <source>
        <dbReference type="EMBL" id="OZI45627.1"/>
    </source>
</evidence>
<protein>
    <recommendedName>
        <fullName evidence="8">EI24 domain-containing protein</fullName>
    </recommendedName>
</protein>
<keyword evidence="3 5" id="KW-1133">Transmembrane helix</keyword>
<dbReference type="AlphaFoldDB" id="A0A261T8L6"/>
<feature type="transmembrane region" description="Helical" evidence="5">
    <location>
        <begin position="281"/>
        <end position="302"/>
    </location>
</feature>
<dbReference type="Proteomes" id="UP000216913">
    <property type="component" value="Unassembled WGS sequence"/>
</dbReference>
<feature type="transmembrane region" description="Helical" evidence="5">
    <location>
        <begin position="236"/>
        <end position="253"/>
    </location>
</feature>
<evidence type="ECO:0000256" key="5">
    <source>
        <dbReference type="SAM" id="Phobius"/>
    </source>
</evidence>
<gene>
    <name evidence="6" type="ORF">CAL25_20510</name>
</gene>
<evidence type="ECO:0000256" key="4">
    <source>
        <dbReference type="ARBA" id="ARBA00023136"/>
    </source>
</evidence>
<reference evidence="6 7" key="1">
    <citation type="submission" date="2017-05" db="EMBL/GenBank/DDBJ databases">
        <title>Complete and WGS of Bordetella genogroups.</title>
        <authorList>
            <person name="Spilker T."/>
            <person name="LiPuma J."/>
        </authorList>
    </citation>
    <scope>NUCLEOTIDE SEQUENCE [LARGE SCALE GENOMIC DNA]</scope>
    <source>
        <strain evidence="6 7">AU10456</strain>
    </source>
</reference>
<accession>A0A261T8L6</accession>
<evidence type="ECO:0000256" key="2">
    <source>
        <dbReference type="ARBA" id="ARBA00022692"/>
    </source>
</evidence>
<dbReference type="Pfam" id="PF07264">
    <property type="entry name" value="EI24"/>
    <property type="match status" value="1"/>
</dbReference>
<feature type="transmembrane region" description="Helical" evidence="5">
    <location>
        <begin position="212"/>
        <end position="230"/>
    </location>
</feature>
<keyword evidence="2 5" id="KW-0812">Transmembrane</keyword>
<evidence type="ECO:0000313" key="7">
    <source>
        <dbReference type="Proteomes" id="UP000216913"/>
    </source>
</evidence>
<sequence>MPRRSTRPAGCRAGRGRRAAPAYRCRVRRGAYRGSAVFDYDTRRVYLASCHPRRRPGDTRFDSGCSMPFSSSAPAQRSPVTEGARIAQAFKRALVSQCHPNMLFAVLLPFLIALVGAILLLWLFWSPLTDWLRLEAGQWETVNDVDAWLVSVGLFSLKIWLVPVIAAAILLPVSGILGLVIAAIFVMPLVLRHVDKREYTGLARLGTNATAVSVWNAIWVGVVFAIGWLFTLPFWLIPPMALILSVFWWAFAFSRMLRVDAIVEHATPAERRLLIKQRNGGFWIIGFILALINLIPPAWIILPVYSALVYAHYGLQALKELRAAEPAVPAADDLTRLPP</sequence>
<dbReference type="EMBL" id="NEVP01000012">
    <property type="protein sequence ID" value="OZI45627.1"/>
    <property type="molecule type" value="Genomic_DNA"/>
</dbReference>
<name>A0A261T8L6_9BORD</name>
<feature type="transmembrane region" description="Helical" evidence="5">
    <location>
        <begin position="102"/>
        <end position="125"/>
    </location>
</feature>
<evidence type="ECO:0000256" key="1">
    <source>
        <dbReference type="ARBA" id="ARBA00004141"/>
    </source>
</evidence>
<evidence type="ECO:0000256" key="3">
    <source>
        <dbReference type="ARBA" id="ARBA00022989"/>
    </source>
</evidence>